<dbReference type="AlphaFoldDB" id="L2F548"/>
<protein>
    <submittedName>
        <fullName evidence="1">Uncharacterized protein</fullName>
    </submittedName>
</protein>
<evidence type="ECO:0000313" key="1">
    <source>
        <dbReference type="EMBL" id="ELA08137.1"/>
    </source>
</evidence>
<comment type="caution">
    <text evidence="1">The sequence shown here is derived from an EMBL/GenBank/DDBJ whole genome shotgun (WGS) entry which is preliminary data.</text>
</comment>
<organism evidence="1 2">
    <name type="scientific">Moraxella macacae 0408225</name>
    <dbReference type="NCBI Taxonomy" id="1230338"/>
    <lineage>
        <taxon>Bacteria</taxon>
        <taxon>Pseudomonadati</taxon>
        <taxon>Pseudomonadota</taxon>
        <taxon>Gammaproteobacteria</taxon>
        <taxon>Moraxellales</taxon>
        <taxon>Moraxellaceae</taxon>
        <taxon>Moraxella</taxon>
    </lineage>
</organism>
<dbReference type="EMBL" id="ANIN01000002">
    <property type="protein sequence ID" value="ELA08137.1"/>
    <property type="molecule type" value="Genomic_DNA"/>
</dbReference>
<name>L2F548_9GAMM</name>
<proteinExistence type="predicted"/>
<dbReference type="STRING" id="1230338.MOMA_06236"/>
<gene>
    <name evidence="1" type="ORF">MOMA_06236</name>
</gene>
<reference evidence="1 2" key="1">
    <citation type="journal article" date="2013" name="Genome Announc.">
        <title>Genome Sequence of Moraxella macacae 0408225, a Novel Bacterial Species Isolated from a Cynomolgus Macaque with Epistaxis.</title>
        <authorList>
            <person name="Ladner J.T."/>
            <person name="Whitehouse C.A."/>
            <person name="Koroleva G.I."/>
            <person name="Palacios G.F."/>
        </authorList>
    </citation>
    <scope>NUCLEOTIDE SEQUENCE [LARGE SCALE GENOMIC DNA]</scope>
    <source>
        <strain evidence="1 2">0408225</strain>
    </source>
</reference>
<dbReference type="Proteomes" id="UP000023795">
    <property type="component" value="Unassembled WGS sequence"/>
</dbReference>
<dbReference type="PATRIC" id="fig|1230338.3.peg.1330"/>
<sequence length="60" mass="7170">MQQTIYKNCKNRCAVHVGFCDNLRLLKFTMSIKIATYKLIQIAMYNKDKHKKDKHKEIKP</sequence>
<keyword evidence="2" id="KW-1185">Reference proteome</keyword>
<evidence type="ECO:0000313" key="2">
    <source>
        <dbReference type="Proteomes" id="UP000023795"/>
    </source>
</evidence>
<accession>L2F548</accession>